<dbReference type="PIRSF" id="PIRSF019251">
    <property type="entry name" value="Rv0465c"/>
    <property type="match status" value="1"/>
</dbReference>
<dbReference type="Gene3D" id="1.10.260.40">
    <property type="entry name" value="lambda repressor-like DNA-binding domains"/>
    <property type="match status" value="1"/>
</dbReference>
<dbReference type="InterPro" id="IPR010359">
    <property type="entry name" value="IrrE_HExxH"/>
</dbReference>
<proteinExistence type="inferred from homology"/>
<dbReference type="RefSeq" id="WP_379882447.1">
    <property type="nucleotide sequence ID" value="NZ_JBHPON010000002.1"/>
</dbReference>
<keyword evidence="3" id="KW-0238">DNA-binding</keyword>
<evidence type="ECO:0000313" key="7">
    <source>
        <dbReference type="Proteomes" id="UP001596116"/>
    </source>
</evidence>
<evidence type="ECO:0000313" key="6">
    <source>
        <dbReference type="EMBL" id="MFC6036324.1"/>
    </source>
</evidence>
<keyword evidence="2" id="KW-0805">Transcription regulation</keyword>
<gene>
    <name evidence="6" type="ORF">ACFMB1_12280</name>
</gene>
<evidence type="ECO:0000256" key="1">
    <source>
        <dbReference type="ARBA" id="ARBA00007227"/>
    </source>
</evidence>
<dbReference type="PANTHER" id="PTHR46797">
    <property type="entry name" value="HTH-TYPE TRANSCRIPTIONAL REGULATOR"/>
    <property type="match status" value="1"/>
</dbReference>
<dbReference type="EMBL" id="JBHPON010000002">
    <property type="protein sequence ID" value="MFC6036324.1"/>
    <property type="molecule type" value="Genomic_DNA"/>
</dbReference>
<dbReference type="CDD" id="cd00093">
    <property type="entry name" value="HTH_XRE"/>
    <property type="match status" value="1"/>
</dbReference>
<feature type="domain" description="HTH cro/C1-type" evidence="5">
    <location>
        <begin position="19"/>
        <end position="73"/>
    </location>
</feature>
<dbReference type="InterPro" id="IPR001387">
    <property type="entry name" value="Cro/C1-type_HTH"/>
</dbReference>
<dbReference type="InterPro" id="IPR010982">
    <property type="entry name" value="Lambda_DNA-bd_dom_sf"/>
</dbReference>
<keyword evidence="7" id="KW-1185">Reference proteome</keyword>
<dbReference type="InterPro" id="IPR026281">
    <property type="entry name" value="HTH_RamB"/>
</dbReference>
<dbReference type="Proteomes" id="UP001596116">
    <property type="component" value="Unassembled WGS sequence"/>
</dbReference>
<comment type="similarity">
    <text evidence="1">Belongs to the short-chain fatty acyl-CoA assimilation regulator (ScfR) family.</text>
</comment>
<accession>A0ABW1KWH5</accession>
<organism evidence="6 7">
    <name type="scientific">Hyphococcus aureus</name>
    <dbReference type="NCBI Taxonomy" id="2666033"/>
    <lineage>
        <taxon>Bacteria</taxon>
        <taxon>Pseudomonadati</taxon>
        <taxon>Pseudomonadota</taxon>
        <taxon>Alphaproteobacteria</taxon>
        <taxon>Parvularculales</taxon>
        <taxon>Parvularculaceae</taxon>
        <taxon>Hyphococcus</taxon>
    </lineage>
</organism>
<protein>
    <submittedName>
        <fullName evidence="6">Short-chain fatty acyl-CoA regulator family protein</fullName>
    </submittedName>
</protein>
<evidence type="ECO:0000256" key="3">
    <source>
        <dbReference type="ARBA" id="ARBA00023125"/>
    </source>
</evidence>
<dbReference type="SMART" id="SM00530">
    <property type="entry name" value="HTH_XRE"/>
    <property type="match status" value="1"/>
</dbReference>
<dbReference type="Pfam" id="PF09856">
    <property type="entry name" value="ScfRs"/>
    <property type="match status" value="1"/>
</dbReference>
<dbReference type="PROSITE" id="PS50943">
    <property type="entry name" value="HTH_CROC1"/>
    <property type="match status" value="1"/>
</dbReference>
<evidence type="ECO:0000259" key="5">
    <source>
        <dbReference type="PROSITE" id="PS50943"/>
    </source>
</evidence>
<evidence type="ECO:0000256" key="4">
    <source>
        <dbReference type="ARBA" id="ARBA00023163"/>
    </source>
</evidence>
<name>A0ABW1KWH5_9PROT</name>
<sequence length="478" mass="53218">MARAKDKTRDRAAFMGPRLRRLRREMGLTQAVMAEDIGVSPSYIALMERNQRPMTAEMLLKLAQTYQLDVASLAGDRGEEFAARLDGVMRDPLFTDLELSPMDVEDVSRSYPAVAEAVLRLYTAYRDGQLALADHGGDGSDKMKSAPDPVAEARRFLSARRNCFPAIDDHAERIAADIARAFGSADNFESYFKEQHKLGVRRFPPDIMMGAVRRLDRHRGEIVLDETLDRASQNFQLALQIAYLDMRETIDEALGEGGFTSENSERLARRALASYAAGALMMPYRAFVKAAERRKYDIEALSRQFGASFEQIAHRLTTLQQPGQEGGPFFFIRVDAAGNVSKRLDGAGFPFARHGGSCPLWSLHQAFRTPREILTEWVELPDGEKFFTIVRTVTAGGGAYGAPRIERAVALGCAAKHAHRLIYTQGMEIKDAKPTPIGIACKLCHRIECAARAEPPIGRQVLPDDYRRTIAPFGFSDR</sequence>
<dbReference type="InterPro" id="IPR018653">
    <property type="entry name" value="ScfR_C"/>
</dbReference>
<dbReference type="InterPro" id="IPR050807">
    <property type="entry name" value="TransReg_Diox_bact_type"/>
</dbReference>
<keyword evidence="4" id="KW-0804">Transcription</keyword>
<comment type="caution">
    <text evidence="6">The sequence shown here is derived from an EMBL/GenBank/DDBJ whole genome shotgun (WGS) entry which is preliminary data.</text>
</comment>
<dbReference type="PANTHER" id="PTHR46797:SF23">
    <property type="entry name" value="HTH-TYPE TRANSCRIPTIONAL REGULATOR SUTR"/>
    <property type="match status" value="1"/>
</dbReference>
<reference evidence="6 7" key="1">
    <citation type="submission" date="2024-09" db="EMBL/GenBank/DDBJ databases">
        <authorList>
            <person name="Zhang Z.-H."/>
        </authorList>
    </citation>
    <scope>NUCLEOTIDE SEQUENCE [LARGE SCALE GENOMIC DNA]</scope>
    <source>
        <strain evidence="6 7">HHTR114</strain>
    </source>
</reference>
<dbReference type="Pfam" id="PF01381">
    <property type="entry name" value="HTH_3"/>
    <property type="match status" value="1"/>
</dbReference>
<evidence type="ECO:0000256" key="2">
    <source>
        <dbReference type="ARBA" id="ARBA00023015"/>
    </source>
</evidence>
<dbReference type="SUPFAM" id="SSF47413">
    <property type="entry name" value="lambda repressor-like DNA-binding domains"/>
    <property type="match status" value="1"/>
</dbReference>
<dbReference type="Pfam" id="PF06114">
    <property type="entry name" value="Peptidase_M78"/>
    <property type="match status" value="1"/>
</dbReference>